<dbReference type="EnsemblPlants" id="AUR62002868-RA">
    <property type="protein sequence ID" value="AUR62002868-RA:cds"/>
    <property type="gene ID" value="AUR62002868"/>
</dbReference>
<reference evidence="8" key="2">
    <citation type="submission" date="2021-03" db="UniProtKB">
        <authorList>
            <consortium name="EnsemblPlants"/>
        </authorList>
    </citation>
    <scope>IDENTIFICATION</scope>
</reference>
<dbReference type="GO" id="GO:0009908">
    <property type="term" value="P:flower development"/>
    <property type="evidence" value="ECO:0007669"/>
    <property type="project" value="UniProtKB-KW"/>
</dbReference>
<comment type="similarity">
    <text evidence="1">Belongs to the FLX family.</text>
</comment>
<evidence type="ECO:0000256" key="4">
    <source>
        <dbReference type="ARBA" id="ARBA00023054"/>
    </source>
</evidence>
<dbReference type="Gramene" id="AUR62002868-RA">
    <property type="protein sequence ID" value="AUR62002868-RA:cds"/>
    <property type="gene ID" value="AUR62002868"/>
</dbReference>
<keyword evidence="3" id="KW-0221">Differentiation</keyword>
<evidence type="ECO:0000313" key="8">
    <source>
        <dbReference type="EnsemblPlants" id="AUR62002868-RA:cds"/>
    </source>
</evidence>
<evidence type="ECO:0000256" key="2">
    <source>
        <dbReference type="ARBA" id="ARBA00022473"/>
    </source>
</evidence>
<name>A0A803KV10_CHEQI</name>
<evidence type="ECO:0000256" key="7">
    <source>
        <dbReference type="SAM" id="MobiDB-lite"/>
    </source>
</evidence>
<dbReference type="PANTHER" id="PTHR33405:SF19">
    <property type="entry name" value="OS08G0430100 PROTEIN"/>
    <property type="match status" value="1"/>
</dbReference>
<reference evidence="8" key="1">
    <citation type="journal article" date="2017" name="Nature">
        <title>The genome of Chenopodium quinoa.</title>
        <authorList>
            <person name="Jarvis D.E."/>
            <person name="Ho Y.S."/>
            <person name="Lightfoot D.J."/>
            <person name="Schmoeckel S.M."/>
            <person name="Li B."/>
            <person name="Borm T.J.A."/>
            <person name="Ohyanagi H."/>
            <person name="Mineta K."/>
            <person name="Michell C.T."/>
            <person name="Saber N."/>
            <person name="Kharbatia N.M."/>
            <person name="Rupper R.R."/>
            <person name="Sharp A.R."/>
            <person name="Dally N."/>
            <person name="Boughton B.A."/>
            <person name="Woo Y.H."/>
            <person name="Gao G."/>
            <person name="Schijlen E.G.W.M."/>
            <person name="Guo X."/>
            <person name="Momin A.A."/>
            <person name="Negrao S."/>
            <person name="Al-Babili S."/>
            <person name="Gehring C."/>
            <person name="Roessner U."/>
            <person name="Jung C."/>
            <person name="Murphy K."/>
            <person name="Arold S.T."/>
            <person name="Gojobori T."/>
            <person name="van der Linden C.G."/>
            <person name="van Loo E.N."/>
            <person name="Jellen E.N."/>
            <person name="Maughan P.J."/>
            <person name="Tester M."/>
        </authorList>
    </citation>
    <scope>NUCLEOTIDE SEQUENCE [LARGE SCALE GENOMIC DNA]</scope>
    <source>
        <strain evidence="8">cv. PI 614886</strain>
    </source>
</reference>
<dbReference type="OMA" id="KAPGRED"/>
<dbReference type="PANTHER" id="PTHR33405">
    <property type="entry name" value="PROTEIN FLX-LIKE 2"/>
    <property type="match status" value="1"/>
</dbReference>
<evidence type="ECO:0000256" key="1">
    <source>
        <dbReference type="ARBA" id="ARBA00005405"/>
    </source>
</evidence>
<organism evidence="8 9">
    <name type="scientific">Chenopodium quinoa</name>
    <name type="common">Quinoa</name>
    <dbReference type="NCBI Taxonomy" id="63459"/>
    <lineage>
        <taxon>Eukaryota</taxon>
        <taxon>Viridiplantae</taxon>
        <taxon>Streptophyta</taxon>
        <taxon>Embryophyta</taxon>
        <taxon>Tracheophyta</taxon>
        <taxon>Spermatophyta</taxon>
        <taxon>Magnoliopsida</taxon>
        <taxon>eudicotyledons</taxon>
        <taxon>Gunneridae</taxon>
        <taxon>Pentapetalae</taxon>
        <taxon>Caryophyllales</taxon>
        <taxon>Chenopodiaceae</taxon>
        <taxon>Chenopodioideae</taxon>
        <taxon>Atripliceae</taxon>
        <taxon>Chenopodium</taxon>
    </lineage>
</organism>
<feature type="region of interest" description="Disordered" evidence="7">
    <location>
        <begin position="1"/>
        <end position="26"/>
    </location>
</feature>
<dbReference type="InterPro" id="IPR040353">
    <property type="entry name" value="FLX/FLX-like"/>
</dbReference>
<proteinExistence type="inferred from homology"/>
<dbReference type="AlphaFoldDB" id="A0A803KV10"/>
<dbReference type="GO" id="GO:0030154">
    <property type="term" value="P:cell differentiation"/>
    <property type="evidence" value="ECO:0007669"/>
    <property type="project" value="UniProtKB-KW"/>
</dbReference>
<feature type="coiled-coil region" evidence="6">
    <location>
        <begin position="53"/>
        <end position="94"/>
    </location>
</feature>
<evidence type="ECO:0000313" key="9">
    <source>
        <dbReference type="Proteomes" id="UP000596660"/>
    </source>
</evidence>
<keyword evidence="4 6" id="KW-0175">Coiled coil</keyword>
<dbReference type="Proteomes" id="UP000596660">
    <property type="component" value="Unplaced"/>
</dbReference>
<protein>
    <submittedName>
        <fullName evidence="8">Uncharacterized protein</fullName>
    </submittedName>
</protein>
<keyword evidence="9" id="KW-1185">Reference proteome</keyword>
<accession>A0A803KV10</accession>
<evidence type="ECO:0000256" key="3">
    <source>
        <dbReference type="ARBA" id="ARBA00022782"/>
    </source>
</evidence>
<feature type="region of interest" description="Disordered" evidence="7">
    <location>
        <begin position="278"/>
        <end position="300"/>
    </location>
</feature>
<sequence length="321" mass="36417">MFSMAGRNRMPRHPVNPHGFRDGPRPFFNRGPGPLPVYPVALEEELDIQHSENQRIAAENRHLLDENVNLERDLHAAKDEIHRLDELINKLRADHDLKFRGFIEKNLKIEADLRAAEPLRDEVMRLRAEAQKLNVLRQDLTGQIHGLTQEITRIRSENKQLSALRSDVDGIRNKLAEARKALEYEKKANAEQVQQKDSMEKNLMSMAREIEKLRAELLNVDRRGNALGGGTSYAMYNGFPDTRYSGGGSSADGETNMEQAGPSLAEIYVLRKLEKKKTEDLKKKITSTGNEDGDTDEQMQSGCLSWFQKKLHPSSLPPTIS</sequence>
<evidence type="ECO:0000256" key="5">
    <source>
        <dbReference type="ARBA" id="ARBA00023089"/>
    </source>
</evidence>
<keyword evidence="5" id="KW-0287">Flowering</keyword>
<feature type="coiled-coil region" evidence="6">
    <location>
        <begin position="123"/>
        <end position="223"/>
    </location>
</feature>
<keyword evidence="2" id="KW-0217">Developmental protein</keyword>
<evidence type="ECO:0000256" key="6">
    <source>
        <dbReference type="SAM" id="Coils"/>
    </source>
</evidence>